<evidence type="ECO:0000256" key="11">
    <source>
        <dbReference type="ARBA" id="ARBA00039885"/>
    </source>
</evidence>
<evidence type="ECO:0000313" key="18">
    <source>
        <dbReference type="EMBL" id="CCH42380.1"/>
    </source>
</evidence>
<reference evidence="18 19" key="1">
    <citation type="journal article" date="2012" name="Eukaryot. Cell">
        <title>Draft genome sequence of Wickerhamomyces ciferrii NRRL Y-1031 F-60-10.</title>
        <authorList>
            <person name="Schneider J."/>
            <person name="Andrea H."/>
            <person name="Blom J."/>
            <person name="Jaenicke S."/>
            <person name="Ruckert C."/>
            <person name="Schorsch C."/>
            <person name="Szczepanowski R."/>
            <person name="Farwick M."/>
            <person name="Goesmann A."/>
            <person name="Puhler A."/>
            <person name="Schaffer S."/>
            <person name="Tauch A."/>
            <person name="Kohler T."/>
            <person name="Brinkrolf K."/>
        </authorList>
    </citation>
    <scope>NUCLEOTIDE SEQUENCE [LARGE SCALE GENOMIC DNA]</scope>
    <source>
        <strain evidence="19">ATCC 14091 / BCRC 22168 / CBS 111 / JCM 3599 / NBRC 0793 / NRRL Y-1031 F-60-10</strain>
    </source>
</reference>
<dbReference type="InterPro" id="IPR050113">
    <property type="entry name" value="Ub_conjugating_enzyme"/>
</dbReference>
<feature type="compositionally biased region" description="Acidic residues" evidence="16">
    <location>
        <begin position="261"/>
        <end position="273"/>
    </location>
</feature>
<keyword evidence="9" id="KW-1133">Transmembrane helix</keyword>
<feature type="region of interest" description="Disordered" evidence="16">
    <location>
        <begin position="261"/>
        <end position="298"/>
    </location>
</feature>
<comment type="caution">
    <text evidence="18">The sequence shown here is derived from an EMBL/GenBank/DDBJ whole genome shotgun (WGS) entry which is preliminary data.</text>
</comment>
<dbReference type="GO" id="GO:0005789">
    <property type="term" value="C:endoplasmic reticulum membrane"/>
    <property type="evidence" value="ECO:0007669"/>
    <property type="project" value="UniProtKB-SubCell"/>
</dbReference>
<accession>K0KBH9</accession>
<evidence type="ECO:0000256" key="5">
    <source>
        <dbReference type="ARBA" id="ARBA00022741"/>
    </source>
</evidence>
<dbReference type="InterPro" id="IPR000608">
    <property type="entry name" value="UBC"/>
</dbReference>
<keyword evidence="3" id="KW-0808">Transferase</keyword>
<dbReference type="InParanoid" id="K0KBH9"/>
<dbReference type="eggNOG" id="KOG0894">
    <property type="taxonomic scope" value="Eukaryota"/>
</dbReference>
<keyword evidence="7" id="KW-0256">Endoplasmic reticulum</keyword>
<keyword evidence="8" id="KW-0067">ATP-binding</keyword>
<dbReference type="PROSITE" id="PS50127">
    <property type="entry name" value="UBC_2"/>
    <property type="match status" value="1"/>
</dbReference>
<dbReference type="FunFam" id="3.10.110.10:FF:000023">
    <property type="entry name" value="Ubiquitin-conjugating enzyme E2 J2"/>
    <property type="match status" value="1"/>
</dbReference>
<dbReference type="GO" id="GO:0061631">
    <property type="term" value="F:ubiquitin conjugating enzyme activity"/>
    <property type="evidence" value="ECO:0007669"/>
    <property type="project" value="UniProtKB-EC"/>
</dbReference>
<evidence type="ECO:0000256" key="10">
    <source>
        <dbReference type="ARBA" id="ARBA00023136"/>
    </source>
</evidence>
<gene>
    <name evidence="18" type="ORF">BN7_1925</name>
</gene>
<dbReference type="STRING" id="1206466.K0KBH9"/>
<feature type="domain" description="UBC core" evidence="17">
    <location>
        <begin position="5"/>
        <end position="155"/>
    </location>
</feature>
<dbReference type="HOGENOM" id="CLU_934490_0_0_1"/>
<evidence type="ECO:0000256" key="7">
    <source>
        <dbReference type="ARBA" id="ARBA00022824"/>
    </source>
</evidence>
<evidence type="ECO:0000256" key="14">
    <source>
        <dbReference type="ARBA" id="ARBA00042191"/>
    </source>
</evidence>
<dbReference type="Pfam" id="PF00179">
    <property type="entry name" value="UQ_con"/>
    <property type="match status" value="1"/>
</dbReference>
<protein>
    <recommendedName>
        <fullName evidence="11">Ubiquitin-conjugating enzyme E2 6</fullName>
        <ecNumber evidence="2">2.3.2.23</ecNumber>
    </recommendedName>
    <alternativeName>
        <fullName evidence="13">E2 ubiquitin-conjugating enzyme 6</fullName>
    </alternativeName>
    <alternativeName>
        <fullName evidence="14">Ubiquitin carrier protein UBC6</fullName>
    </alternativeName>
    <alternativeName>
        <fullName evidence="12">Ubiquitin-protein ligase UBC6</fullName>
    </alternativeName>
</protein>
<dbReference type="GO" id="GO:0016874">
    <property type="term" value="F:ligase activity"/>
    <property type="evidence" value="ECO:0007669"/>
    <property type="project" value="UniProtKB-KW"/>
</dbReference>
<evidence type="ECO:0000313" key="19">
    <source>
        <dbReference type="Proteomes" id="UP000009328"/>
    </source>
</evidence>
<evidence type="ECO:0000256" key="15">
    <source>
        <dbReference type="ARBA" id="ARBA00043952"/>
    </source>
</evidence>
<dbReference type="InterPro" id="IPR016135">
    <property type="entry name" value="UBQ-conjugating_enzyme/RWD"/>
</dbReference>
<evidence type="ECO:0000256" key="3">
    <source>
        <dbReference type="ARBA" id="ARBA00022679"/>
    </source>
</evidence>
<dbReference type="Gene3D" id="3.10.110.10">
    <property type="entry name" value="Ubiquitin Conjugating Enzyme"/>
    <property type="match status" value="1"/>
</dbReference>
<evidence type="ECO:0000256" key="16">
    <source>
        <dbReference type="SAM" id="MobiDB-lite"/>
    </source>
</evidence>
<dbReference type="EC" id="2.3.2.23" evidence="2"/>
<keyword evidence="4" id="KW-0812">Transmembrane</keyword>
<evidence type="ECO:0000256" key="6">
    <source>
        <dbReference type="ARBA" id="ARBA00022786"/>
    </source>
</evidence>
<organism evidence="18 19">
    <name type="scientific">Wickerhamomyces ciferrii (strain ATCC 14091 / BCRC 22168 / CBS 111 / JCM 3599 / NBRC 0793 / NRRL Y-1031 F-60-10)</name>
    <name type="common">Yeast</name>
    <name type="synonym">Pichia ciferrii</name>
    <dbReference type="NCBI Taxonomy" id="1206466"/>
    <lineage>
        <taxon>Eukaryota</taxon>
        <taxon>Fungi</taxon>
        <taxon>Dikarya</taxon>
        <taxon>Ascomycota</taxon>
        <taxon>Saccharomycotina</taxon>
        <taxon>Saccharomycetes</taxon>
        <taxon>Phaffomycetales</taxon>
        <taxon>Wickerhamomycetaceae</taxon>
        <taxon>Wickerhamomyces</taxon>
    </lineage>
</organism>
<evidence type="ECO:0000256" key="1">
    <source>
        <dbReference type="ARBA" id="ARBA00004586"/>
    </source>
</evidence>
<keyword evidence="10" id="KW-0472">Membrane</keyword>
<dbReference type="GO" id="GO:0005524">
    <property type="term" value="F:ATP binding"/>
    <property type="evidence" value="ECO:0007669"/>
    <property type="project" value="UniProtKB-KW"/>
</dbReference>
<dbReference type="Proteomes" id="UP000009328">
    <property type="component" value="Unassembled WGS sequence"/>
</dbReference>
<proteinExistence type="predicted"/>
<sequence length="298" mass="33724">MATVAAQKRLTKEYKNLKAEPIDLVFAKPSESNILQWHYIITGPPDTPFQGGEYYGLLTFPPQYPFKPPAIKMITPNGRFQPNTRLCLSISDYHPETWNPAWSVGTILTGLTSFMTSQEVASGCVKTSESAKITYSKNSAKFNRSNENFLREFKEYFAEKEEREDYEERIRERELKAKKDREEAEKRALANGIATNGTNTHLKRNLSTTSNVSETSKRAMTIDLDTKVDSPDSFNFNEVDEVDELDDNDFLSDEDGVVVLDESDQEDELDGEPDVVVVEKGTQKKKSKSNPTDPIVID</sequence>
<feature type="region of interest" description="Disordered" evidence="16">
    <location>
        <begin position="189"/>
        <end position="214"/>
    </location>
</feature>
<keyword evidence="19" id="KW-1185">Reference proteome</keyword>
<dbReference type="SUPFAM" id="SSF54495">
    <property type="entry name" value="UBC-like"/>
    <property type="match status" value="1"/>
</dbReference>
<evidence type="ECO:0000256" key="4">
    <source>
        <dbReference type="ARBA" id="ARBA00022692"/>
    </source>
</evidence>
<evidence type="ECO:0000256" key="12">
    <source>
        <dbReference type="ARBA" id="ARBA00041570"/>
    </source>
</evidence>
<keyword evidence="6" id="KW-0833">Ubl conjugation pathway</keyword>
<comment type="pathway">
    <text evidence="15">Protein modification.</text>
</comment>
<evidence type="ECO:0000256" key="8">
    <source>
        <dbReference type="ARBA" id="ARBA00022840"/>
    </source>
</evidence>
<comment type="subcellular location">
    <subcellularLocation>
        <location evidence="1">Endoplasmic reticulum membrane</location>
    </subcellularLocation>
</comment>
<keyword evidence="5" id="KW-0547">Nucleotide-binding</keyword>
<evidence type="ECO:0000256" key="13">
    <source>
        <dbReference type="ARBA" id="ARBA00042181"/>
    </source>
</evidence>
<keyword evidence="18" id="KW-0436">Ligase</keyword>
<name>K0KBH9_WICCF</name>
<feature type="compositionally biased region" description="Polar residues" evidence="16">
    <location>
        <begin position="193"/>
        <end position="214"/>
    </location>
</feature>
<dbReference type="PANTHER" id="PTHR24067">
    <property type="entry name" value="UBIQUITIN-CONJUGATING ENZYME E2"/>
    <property type="match status" value="1"/>
</dbReference>
<dbReference type="AlphaFoldDB" id="K0KBH9"/>
<dbReference type="EMBL" id="CAIF01000043">
    <property type="protein sequence ID" value="CCH42380.1"/>
    <property type="molecule type" value="Genomic_DNA"/>
</dbReference>
<evidence type="ECO:0000256" key="9">
    <source>
        <dbReference type="ARBA" id="ARBA00022989"/>
    </source>
</evidence>
<dbReference type="SMART" id="SM00212">
    <property type="entry name" value="UBCc"/>
    <property type="match status" value="1"/>
</dbReference>
<dbReference type="CDD" id="cd23799">
    <property type="entry name" value="UBCc_UBE2J"/>
    <property type="match status" value="1"/>
</dbReference>
<evidence type="ECO:0000259" key="17">
    <source>
        <dbReference type="PROSITE" id="PS50127"/>
    </source>
</evidence>
<evidence type="ECO:0000256" key="2">
    <source>
        <dbReference type="ARBA" id="ARBA00012486"/>
    </source>
</evidence>